<evidence type="ECO:0000256" key="1">
    <source>
        <dbReference type="ARBA" id="ARBA00004141"/>
    </source>
</evidence>
<keyword evidence="5 8" id="KW-1133">Transmembrane helix</keyword>
<protein>
    <submittedName>
        <fullName evidence="10">Lycopene cyclase domain-containing protein</fullName>
    </submittedName>
</protein>
<name>A0ABS2RGM3_9ACTN</name>
<feature type="domain" description="Lycopene cyclase" evidence="9">
    <location>
        <begin position="18"/>
        <end position="101"/>
    </location>
</feature>
<sequence length="125" mass="14186">MRGAGVIDRYQYLLLMGLCLLVTLPLEFLLGARVYRRPRPLVLALLVVVIVFSVWDIAGILRDHWTYSPTFTTGIHLIFGMPLEELVFFLVIPICGLLTYEAVGTVLRWLRRPRAGTATELDDRA</sequence>
<gene>
    <name evidence="10" type="ORF">JOE57_001069</name>
</gene>
<keyword evidence="11" id="KW-1185">Reference proteome</keyword>
<dbReference type="RefSeq" id="WP_338041169.1">
    <property type="nucleotide sequence ID" value="NZ_BAAAQP010000011.1"/>
</dbReference>
<evidence type="ECO:0000256" key="2">
    <source>
        <dbReference type="ARBA" id="ARBA00004829"/>
    </source>
</evidence>
<reference evidence="10 11" key="1">
    <citation type="submission" date="2021-01" db="EMBL/GenBank/DDBJ databases">
        <title>Sequencing the genomes of 1000 actinobacteria strains.</title>
        <authorList>
            <person name="Klenk H.-P."/>
        </authorList>
    </citation>
    <scope>NUCLEOTIDE SEQUENCE [LARGE SCALE GENOMIC DNA]</scope>
    <source>
        <strain evidence="10 11">DSM 18662</strain>
    </source>
</reference>
<accession>A0ABS2RGM3</accession>
<evidence type="ECO:0000256" key="7">
    <source>
        <dbReference type="ARBA" id="ARBA00023235"/>
    </source>
</evidence>
<feature type="transmembrane region" description="Helical" evidence="8">
    <location>
        <begin position="42"/>
        <end position="61"/>
    </location>
</feature>
<comment type="caution">
    <text evidence="10">The sequence shown here is derived from an EMBL/GenBank/DDBJ whole genome shotgun (WGS) entry which is preliminary data.</text>
</comment>
<proteinExistence type="predicted"/>
<evidence type="ECO:0000256" key="8">
    <source>
        <dbReference type="SAM" id="Phobius"/>
    </source>
</evidence>
<evidence type="ECO:0000256" key="6">
    <source>
        <dbReference type="ARBA" id="ARBA00023136"/>
    </source>
</evidence>
<keyword evidence="3 8" id="KW-0812">Transmembrane</keyword>
<feature type="transmembrane region" description="Helical" evidence="8">
    <location>
        <begin position="12"/>
        <end position="30"/>
    </location>
</feature>
<dbReference type="InterPro" id="IPR017825">
    <property type="entry name" value="Lycopene_cyclase_dom"/>
</dbReference>
<keyword evidence="6 8" id="KW-0472">Membrane</keyword>
<feature type="transmembrane region" description="Helical" evidence="8">
    <location>
        <begin position="86"/>
        <end position="107"/>
    </location>
</feature>
<comment type="pathway">
    <text evidence="2">Carotenoid biosynthesis.</text>
</comment>
<dbReference type="EMBL" id="JAFBCF010000001">
    <property type="protein sequence ID" value="MBM7798148.1"/>
    <property type="molecule type" value="Genomic_DNA"/>
</dbReference>
<evidence type="ECO:0000313" key="11">
    <source>
        <dbReference type="Proteomes" id="UP000704762"/>
    </source>
</evidence>
<evidence type="ECO:0000256" key="4">
    <source>
        <dbReference type="ARBA" id="ARBA00022746"/>
    </source>
</evidence>
<evidence type="ECO:0000256" key="3">
    <source>
        <dbReference type="ARBA" id="ARBA00022692"/>
    </source>
</evidence>
<keyword evidence="7" id="KW-0413">Isomerase</keyword>
<comment type="subcellular location">
    <subcellularLocation>
        <location evidence="1">Membrane</location>
        <topology evidence="1">Multi-pass membrane protein</topology>
    </subcellularLocation>
</comment>
<evidence type="ECO:0000313" key="10">
    <source>
        <dbReference type="EMBL" id="MBM7798148.1"/>
    </source>
</evidence>
<keyword evidence="4" id="KW-0125">Carotenoid biosynthesis</keyword>
<evidence type="ECO:0000256" key="5">
    <source>
        <dbReference type="ARBA" id="ARBA00022989"/>
    </source>
</evidence>
<evidence type="ECO:0000259" key="9">
    <source>
        <dbReference type="Pfam" id="PF18916"/>
    </source>
</evidence>
<dbReference type="Proteomes" id="UP000704762">
    <property type="component" value="Unassembled WGS sequence"/>
</dbReference>
<dbReference type="NCBIfam" id="TIGR03462">
    <property type="entry name" value="CarR_dom_SF"/>
    <property type="match status" value="1"/>
</dbReference>
<dbReference type="Pfam" id="PF18916">
    <property type="entry name" value="Lycopene_cyc"/>
    <property type="match status" value="1"/>
</dbReference>
<organism evidence="10 11">
    <name type="scientific">Microlunatus panaciterrae</name>
    <dbReference type="NCBI Taxonomy" id="400768"/>
    <lineage>
        <taxon>Bacteria</taxon>
        <taxon>Bacillati</taxon>
        <taxon>Actinomycetota</taxon>
        <taxon>Actinomycetes</taxon>
        <taxon>Propionibacteriales</taxon>
        <taxon>Propionibacteriaceae</taxon>
        <taxon>Microlunatus</taxon>
    </lineage>
</organism>